<dbReference type="HOGENOM" id="CLU_2994982_0_0_9"/>
<reference evidence="1 2" key="1">
    <citation type="journal article" date="2004" name="Nucleic Acids Res.">
        <title>Genome sequence of Symbiobacterium thermophilum, an uncultivable bacterium that depends on microbial commensalism.</title>
        <authorList>
            <person name="Ueda K."/>
            <person name="Yamashita A."/>
            <person name="Ishikawa J."/>
            <person name="Shimada M."/>
            <person name="Watsuji T."/>
            <person name="Morimura K."/>
            <person name="Ikeda H."/>
            <person name="Hattori M."/>
            <person name="Beppu T."/>
        </authorList>
    </citation>
    <scope>NUCLEOTIDE SEQUENCE [LARGE SCALE GENOMIC DNA]</scope>
    <source>
        <strain evidence="2">T / IAM 14863</strain>
    </source>
</reference>
<evidence type="ECO:0000313" key="2">
    <source>
        <dbReference type="Proteomes" id="UP000000417"/>
    </source>
</evidence>
<name>Q67ST9_SYMTH</name>
<dbReference type="AlphaFoldDB" id="Q67ST9"/>
<sequence>MPVYARNPREAAEIKRLAESEYLYCVPRGPLAYYVGTDPALIDPLYWYTIQTAQHTV</sequence>
<dbReference type="Proteomes" id="UP000000417">
    <property type="component" value="Chromosome"/>
</dbReference>
<accession>Q67ST9</accession>
<dbReference type="KEGG" id="sth:STH269"/>
<proteinExistence type="predicted"/>
<gene>
    <name evidence="1" type="ordered locus">STH269</name>
</gene>
<keyword evidence="2" id="KW-1185">Reference proteome</keyword>
<dbReference type="EMBL" id="AP006840">
    <property type="protein sequence ID" value="BAD39254.1"/>
    <property type="molecule type" value="Genomic_DNA"/>
</dbReference>
<organism evidence="1 2">
    <name type="scientific">Symbiobacterium thermophilum (strain DSM 24528 / JCM 14929 / IAM 14863 / T)</name>
    <dbReference type="NCBI Taxonomy" id="292459"/>
    <lineage>
        <taxon>Bacteria</taxon>
        <taxon>Bacillati</taxon>
        <taxon>Bacillota</taxon>
        <taxon>Clostridia</taxon>
        <taxon>Eubacteriales</taxon>
        <taxon>Symbiobacteriaceae</taxon>
        <taxon>Symbiobacterium</taxon>
    </lineage>
</organism>
<protein>
    <submittedName>
        <fullName evidence="1">Uncharacterized protein</fullName>
    </submittedName>
</protein>
<evidence type="ECO:0000313" key="1">
    <source>
        <dbReference type="EMBL" id="BAD39254.1"/>
    </source>
</evidence>